<dbReference type="PANTHER" id="PTHR30349:SF87">
    <property type="entry name" value="TRANSPOSASE A"/>
    <property type="match status" value="1"/>
</dbReference>
<gene>
    <name evidence="3" type="ORF">CL176_01360</name>
</gene>
<accession>A0A347WI62</accession>
<evidence type="ECO:0000259" key="2">
    <source>
        <dbReference type="PROSITE" id="PS51898"/>
    </source>
</evidence>
<dbReference type="InterPro" id="IPR050090">
    <property type="entry name" value="Tyrosine_recombinase_XerCD"/>
</dbReference>
<organism evidence="3 4">
    <name type="scientific">Suicoccus acidiformans</name>
    <dbReference type="NCBI Taxonomy" id="2036206"/>
    <lineage>
        <taxon>Bacteria</taxon>
        <taxon>Bacillati</taxon>
        <taxon>Bacillota</taxon>
        <taxon>Bacilli</taxon>
        <taxon>Lactobacillales</taxon>
        <taxon>Aerococcaceae</taxon>
        <taxon>Suicoccus</taxon>
    </lineage>
</organism>
<evidence type="ECO:0000313" key="4">
    <source>
        <dbReference type="Proteomes" id="UP000263232"/>
    </source>
</evidence>
<dbReference type="SUPFAM" id="SSF56349">
    <property type="entry name" value="DNA breaking-rejoining enzymes"/>
    <property type="match status" value="1"/>
</dbReference>
<dbReference type="EMBL" id="CP023434">
    <property type="protein sequence ID" value="AXY24769.1"/>
    <property type="molecule type" value="Genomic_DNA"/>
</dbReference>
<dbReference type="GO" id="GO:0003677">
    <property type="term" value="F:DNA binding"/>
    <property type="evidence" value="ECO:0007669"/>
    <property type="project" value="InterPro"/>
</dbReference>
<dbReference type="GO" id="GO:0015074">
    <property type="term" value="P:DNA integration"/>
    <property type="evidence" value="ECO:0007669"/>
    <property type="project" value="InterPro"/>
</dbReference>
<dbReference type="AlphaFoldDB" id="A0A347WI62"/>
<dbReference type="Pfam" id="PF00589">
    <property type="entry name" value="Phage_integrase"/>
    <property type="match status" value="1"/>
</dbReference>
<evidence type="ECO:0000256" key="1">
    <source>
        <dbReference type="ARBA" id="ARBA00023172"/>
    </source>
</evidence>
<dbReference type="InterPro" id="IPR013762">
    <property type="entry name" value="Integrase-like_cat_sf"/>
</dbReference>
<name>A0A347WI62_9LACT</name>
<protein>
    <recommendedName>
        <fullName evidence="2">Tyr recombinase domain-containing protein</fullName>
    </recommendedName>
</protein>
<dbReference type="CDD" id="cd00397">
    <property type="entry name" value="DNA_BRE_C"/>
    <property type="match status" value="1"/>
</dbReference>
<dbReference type="Gene3D" id="1.10.443.10">
    <property type="entry name" value="Intergrase catalytic core"/>
    <property type="match status" value="1"/>
</dbReference>
<dbReference type="GO" id="GO:0006310">
    <property type="term" value="P:DNA recombination"/>
    <property type="evidence" value="ECO:0007669"/>
    <property type="project" value="UniProtKB-KW"/>
</dbReference>
<dbReference type="Proteomes" id="UP000263232">
    <property type="component" value="Chromosome"/>
</dbReference>
<dbReference type="PROSITE" id="PS51898">
    <property type="entry name" value="TYR_RECOMBINASE"/>
    <property type="match status" value="1"/>
</dbReference>
<dbReference type="PANTHER" id="PTHR30349">
    <property type="entry name" value="PHAGE INTEGRASE-RELATED"/>
    <property type="match status" value="1"/>
</dbReference>
<keyword evidence="4" id="KW-1185">Reference proteome</keyword>
<dbReference type="KEGG" id="abae:CL176_01360"/>
<dbReference type="InterPro" id="IPR002104">
    <property type="entry name" value="Integrase_catalytic"/>
</dbReference>
<feature type="domain" description="Tyr recombinase" evidence="2">
    <location>
        <begin position="6"/>
        <end position="208"/>
    </location>
</feature>
<evidence type="ECO:0000313" key="3">
    <source>
        <dbReference type="EMBL" id="AXY24769.1"/>
    </source>
</evidence>
<dbReference type="OrthoDB" id="9801717at2"/>
<sequence>MKGFFKLFMQIIDDDYREFMHLTEQHMRPDVYRCLYMITFGLRRGEAYGLTQRNIRFLPSGHARLDIKISRTRDYPEGKSVKSSASNRIVVVNETVAQLLNNQITETKSLMASENKILGIDDFIFISPVTKQPYHIKTLNDWMQKIGDMMEITITPHMFRHTFASYASALGIDNLQLQRYLGHSDIDMTAHYTKGLEIVAEIVLNVVDGFWK</sequence>
<keyword evidence="1" id="KW-0233">DNA recombination</keyword>
<reference evidence="3 4" key="1">
    <citation type="submission" date="2017-09" db="EMBL/GenBank/DDBJ databases">
        <title>Complete genome sequence of Oxytococcus suis strain ZY16052.</title>
        <authorList>
            <person name="Li F."/>
        </authorList>
    </citation>
    <scope>NUCLEOTIDE SEQUENCE [LARGE SCALE GENOMIC DNA]</scope>
    <source>
        <strain evidence="3 4">ZY16052</strain>
    </source>
</reference>
<dbReference type="InterPro" id="IPR011010">
    <property type="entry name" value="DNA_brk_join_enz"/>
</dbReference>
<proteinExistence type="predicted"/>